<accession>A0ABM1AB24</accession>
<proteinExistence type="predicted"/>
<reference evidence="3" key="1">
    <citation type="submission" date="2025-08" db="UniProtKB">
        <authorList>
            <consortium name="RefSeq"/>
        </authorList>
    </citation>
    <scope>IDENTIFICATION</scope>
</reference>
<feature type="region of interest" description="Disordered" evidence="1">
    <location>
        <begin position="1"/>
        <end position="69"/>
    </location>
</feature>
<evidence type="ECO:0000313" key="2">
    <source>
        <dbReference type="Proteomes" id="UP000694888"/>
    </source>
</evidence>
<feature type="compositionally biased region" description="Basic residues" evidence="1">
    <location>
        <begin position="451"/>
        <end position="461"/>
    </location>
</feature>
<feature type="region of interest" description="Disordered" evidence="1">
    <location>
        <begin position="217"/>
        <end position="278"/>
    </location>
</feature>
<dbReference type="GeneID" id="101860449"/>
<dbReference type="Proteomes" id="UP000694888">
    <property type="component" value="Unplaced"/>
</dbReference>
<gene>
    <name evidence="3" type="primary">LOC101860449</name>
</gene>
<evidence type="ECO:0000313" key="3">
    <source>
        <dbReference type="RefSeq" id="XP_012944291.1"/>
    </source>
</evidence>
<feature type="compositionally biased region" description="Low complexity" evidence="1">
    <location>
        <begin position="217"/>
        <end position="260"/>
    </location>
</feature>
<feature type="region of interest" description="Disordered" evidence="1">
    <location>
        <begin position="160"/>
        <end position="182"/>
    </location>
</feature>
<name>A0ABM1AB24_APLCA</name>
<dbReference type="InterPro" id="IPR053819">
    <property type="entry name" value="TEADIR3_omega_loop"/>
</dbReference>
<organism evidence="2 3">
    <name type="scientific">Aplysia californica</name>
    <name type="common">California sea hare</name>
    <dbReference type="NCBI Taxonomy" id="6500"/>
    <lineage>
        <taxon>Eukaryota</taxon>
        <taxon>Metazoa</taxon>
        <taxon>Spiralia</taxon>
        <taxon>Lophotrochozoa</taxon>
        <taxon>Mollusca</taxon>
        <taxon>Gastropoda</taxon>
        <taxon>Heterobranchia</taxon>
        <taxon>Euthyneura</taxon>
        <taxon>Tectipleura</taxon>
        <taxon>Aplysiida</taxon>
        <taxon>Aplysioidea</taxon>
        <taxon>Aplysiidae</taxon>
        <taxon>Aplysia</taxon>
    </lineage>
</organism>
<protein>
    <submittedName>
        <fullName evidence="3">Uncharacterized protein DDB_G0271670</fullName>
    </submittedName>
</protein>
<feature type="region of interest" description="Disordered" evidence="1">
    <location>
        <begin position="442"/>
        <end position="466"/>
    </location>
</feature>
<keyword evidence="2" id="KW-1185">Reference proteome</keyword>
<sequence>MASTRPYTFQPQPPPLPRTTGGKRGPSGPINIASSSSEDEDSDQSITDFSPPVPSRLSVTDLASGPSTKSNAVITVSSLSSPRNNFVTKKSTGLLPSPRSLSNASHVISGSFNHSSGSSSCSSGSNSLFGSNTISSGNGINVANHGAIGQSVTTTTTTPLINNANSSTSSSLPPAVPGPLTIQAHSTLNNKTSAFTTQNSLTSNATNSTASSSITCGNNAGGSSSSSSDNGNATNSANTGSLVAATTSSSASSPSSRTCSVPEAASTSPRERSCSPASNFAYEHDHDYENVASPCSSTASGPTYVRPPGFNHHAQEITVSSKNKLKKKKSSAAFISVRDGFKKREATPPKIKPKREPLPMKLRALPQSFWQQPNVAHQVSPATLFPILPPLSQKESEEIMDVRPVTPPEDRDSSKKAPPPERKLTVANTDLLFKLFDGVTEEKKSTGTSKSRTHTRQRKTVPKSSTKGLFLGNDPYLVEDVTDKIFPTLTLEGSRHLSGGGNTSLQLITLKEGDRTVTLPSLSMEQSYPQMLSELVMHI</sequence>
<feature type="region of interest" description="Disordered" evidence="1">
    <location>
        <begin position="83"/>
        <end position="102"/>
    </location>
</feature>
<dbReference type="RefSeq" id="XP_012944291.1">
    <property type="nucleotide sequence ID" value="XM_013088837.2"/>
</dbReference>
<dbReference type="Pfam" id="PF15238">
    <property type="entry name" value="TEADIR3"/>
    <property type="match status" value="1"/>
</dbReference>
<feature type="compositionally biased region" description="Polar residues" evidence="1">
    <location>
        <begin position="160"/>
        <end position="172"/>
    </location>
</feature>
<evidence type="ECO:0000256" key="1">
    <source>
        <dbReference type="SAM" id="MobiDB-lite"/>
    </source>
</evidence>
<feature type="region of interest" description="Disordered" evidence="1">
    <location>
        <begin position="395"/>
        <end position="424"/>
    </location>
</feature>
<feature type="compositionally biased region" description="Basic and acidic residues" evidence="1">
    <location>
        <begin position="408"/>
        <end position="424"/>
    </location>
</feature>
<feature type="compositionally biased region" description="Low complexity" evidence="1">
    <location>
        <begin position="1"/>
        <end position="10"/>
    </location>
</feature>